<dbReference type="SUPFAM" id="SSF56935">
    <property type="entry name" value="Porins"/>
    <property type="match status" value="1"/>
</dbReference>
<protein>
    <recommendedName>
        <fullName evidence="5">Fimbrial biogenesis outer membrane usher protein</fullName>
    </recommendedName>
</protein>
<evidence type="ECO:0000256" key="2">
    <source>
        <dbReference type="SAM" id="SignalP"/>
    </source>
</evidence>
<gene>
    <name evidence="3" type="ORF">VMF7928_00305</name>
</gene>
<feature type="signal peptide" evidence="2">
    <location>
        <begin position="1"/>
        <end position="32"/>
    </location>
</feature>
<dbReference type="Gene3D" id="2.60.40.2610">
    <property type="entry name" value="Outer membrane usher protein FimD, plug domain"/>
    <property type="match status" value="1"/>
</dbReference>
<comment type="caution">
    <text evidence="3">The sequence shown here is derived from an EMBL/GenBank/DDBJ whole genome shotgun (WGS) entry which is preliminary data.</text>
</comment>
<name>A0ABM8ZZ25_9VIBR</name>
<dbReference type="InterPro" id="IPR042186">
    <property type="entry name" value="FimD_plug_dom"/>
</dbReference>
<reference evidence="3" key="1">
    <citation type="submission" date="2021-11" db="EMBL/GenBank/DDBJ databases">
        <authorList>
            <person name="Rodrigo-Torres L."/>
            <person name="Arahal R. D."/>
            <person name="Lucena T."/>
        </authorList>
    </citation>
    <scope>NUCLEOTIDE SEQUENCE</scope>
    <source>
        <strain evidence="3">CECT 7928</strain>
    </source>
</reference>
<accession>A0ABM8ZZ25</accession>
<keyword evidence="2" id="KW-0732">Signal</keyword>
<dbReference type="PANTHER" id="PTHR30451">
    <property type="entry name" value="OUTER MEMBRANE USHER PROTEIN"/>
    <property type="match status" value="1"/>
</dbReference>
<evidence type="ECO:0000256" key="1">
    <source>
        <dbReference type="SAM" id="MobiDB-lite"/>
    </source>
</evidence>
<dbReference type="Gene3D" id="2.60.40.3110">
    <property type="match status" value="1"/>
</dbReference>
<feature type="compositionally biased region" description="Basic residues" evidence="1">
    <location>
        <begin position="825"/>
        <end position="836"/>
    </location>
</feature>
<evidence type="ECO:0000313" key="3">
    <source>
        <dbReference type="EMBL" id="CAH0536273.1"/>
    </source>
</evidence>
<evidence type="ECO:0000313" key="4">
    <source>
        <dbReference type="Proteomes" id="UP000838748"/>
    </source>
</evidence>
<feature type="chain" id="PRO_5047040761" description="Fimbrial biogenesis outer membrane usher protein" evidence="2">
    <location>
        <begin position="33"/>
        <end position="981"/>
    </location>
</feature>
<sequence length="981" mass="107731">MNALNKLNKVAKAIAIVLCVPALLLCSPLAFSAAPPIPAICIQEKTEPLLPTISVNGQPSQVWAACMQKNKFWLPKEALSQHGVTDFSGLTEKTIMGQDFVIVGEHSPELLWNQSSQDIKLNLPLWRFRKNRMNVQGQLPQSNIAPESANGAFFNYNLSSTRLNQSLGHYTNASGELGVFTHQYGFFRQSGTYSPKYFNSADESESAPEWLRLDTTWRKDDWYHLNTLEVGDSTTSAAHWGGSVNFGGISFYKNYNLKPRLNIHALPQINQSTELPQNVQLQVNGVPVGNYQVNPGAYQFYNIPVSNGSGTITVKSTDKNGKVTTYKVPYFSDPNLLKAGLSSYAVQLGWIRQNYGIDSFNYGQPAVALNYNHGVSPLWSYQLHSSLLDSQQTFGSTQFLRTGPYGIVSLDTAVSMEHSQPGSLGGLGYLFQYGKLSLDTDYQVSSPHFTQISTADSEPESSNGYQTSMGASYDLGSWGGISVGALYQNPTDSSQPSSHIYSATLSTTLARGLTLTSSYQTYYTDTHQWSFGLNLSYQFDQNQSVSSSYQHTQDSQSQVLSYLTNRQLSNGRNIATSLSGTTQSANSESDRQLNGSVYLGGTSTGDYSASFYQSGSENQITANADGGVLWMDNHVLLTPTLYDGFALVDTSNIKSVGVNQDGLSLGQSDEHGLFVIPDLTAYTVSNINISPDLPLNLKEMNNDIKVMPYYRSGVLVKFDIRHIHQILVRLVNEQGKPLSIGTNVDVLIDGKQQTLVVGSNGLAYFSSQGHHFSGHVITGKLKSGTFNIDFKPTKKTIVRTTAVVHTPKLLATSTHRLKSTEKPAKHITKKAAAPKKPHHKIVASKPVIIEQKKVVLVKPSAASTLPPKKAVPIHPLNLPKTSTIKKPKEKKAGKNGPEIYISGEFVTVLYYEYKEFFMGKAANHKNLMTFSPFSLSVGKNATSSKVSQEVTIDADHMENKLVRQGKKLKGWLSSTYSQYFS</sequence>
<proteinExistence type="predicted"/>
<keyword evidence="4" id="KW-1185">Reference proteome</keyword>
<organism evidence="3 4">
    <name type="scientific">Vibrio marisflavi CECT 7928</name>
    <dbReference type="NCBI Taxonomy" id="634439"/>
    <lineage>
        <taxon>Bacteria</taxon>
        <taxon>Pseudomonadati</taxon>
        <taxon>Pseudomonadota</taxon>
        <taxon>Gammaproteobacteria</taxon>
        <taxon>Vibrionales</taxon>
        <taxon>Vibrionaceae</taxon>
        <taxon>Vibrio</taxon>
    </lineage>
</organism>
<dbReference type="PANTHER" id="PTHR30451:SF5">
    <property type="entry name" value="SLR0019 PROTEIN"/>
    <property type="match status" value="1"/>
</dbReference>
<feature type="region of interest" description="Disordered" evidence="1">
    <location>
        <begin position="817"/>
        <end position="836"/>
    </location>
</feature>
<evidence type="ECO:0008006" key="5">
    <source>
        <dbReference type="Google" id="ProtNLM"/>
    </source>
</evidence>
<dbReference type="Pfam" id="PF00577">
    <property type="entry name" value="Usher"/>
    <property type="match status" value="1"/>
</dbReference>
<dbReference type="Proteomes" id="UP000838748">
    <property type="component" value="Unassembled WGS sequence"/>
</dbReference>
<dbReference type="EMBL" id="CAKLDM010000001">
    <property type="protein sequence ID" value="CAH0536273.1"/>
    <property type="molecule type" value="Genomic_DNA"/>
</dbReference>
<dbReference type="InterPro" id="IPR000015">
    <property type="entry name" value="Fimb_usher"/>
</dbReference>